<comment type="similarity">
    <text evidence="1 2">Belongs to the phD/YefM antitoxin family.</text>
</comment>
<proteinExistence type="inferred from homology"/>
<evidence type="ECO:0000313" key="3">
    <source>
        <dbReference type="EMBL" id="PRD45706.1"/>
    </source>
</evidence>
<accession>A0A2S9IYU8</accession>
<dbReference type="Proteomes" id="UP000239434">
    <property type="component" value="Unassembled WGS sequence"/>
</dbReference>
<dbReference type="InterPro" id="IPR006442">
    <property type="entry name" value="Antitoxin_Phd/YefM"/>
</dbReference>
<dbReference type="Pfam" id="PF02604">
    <property type="entry name" value="PhdYeFM_antitox"/>
    <property type="match status" value="1"/>
</dbReference>
<dbReference type="RefSeq" id="WP_105740005.1">
    <property type="nucleotide sequence ID" value="NZ_PVBR01000001.1"/>
</dbReference>
<sequence>MQRVEASLAVSVSDLKKSPRAVLDEAQGEAVAVLNHNRIMAYMVPAEVYEAMLERLDDLYLAELVKGRAGEKGEPVDINAL</sequence>
<comment type="function">
    <text evidence="2">Antitoxin component of a type II toxin-antitoxin (TA) system.</text>
</comment>
<evidence type="ECO:0000256" key="2">
    <source>
        <dbReference type="RuleBase" id="RU362080"/>
    </source>
</evidence>
<dbReference type="InterPro" id="IPR036165">
    <property type="entry name" value="YefM-like_sf"/>
</dbReference>
<organism evidence="3 4">
    <name type="scientific">Phyllobacterium phragmitis</name>
    <dbReference type="NCBI Taxonomy" id="2670329"/>
    <lineage>
        <taxon>Bacteria</taxon>
        <taxon>Pseudomonadati</taxon>
        <taxon>Pseudomonadota</taxon>
        <taxon>Alphaproteobacteria</taxon>
        <taxon>Hyphomicrobiales</taxon>
        <taxon>Phyllobacteriaceae</taxon>
        <taxon>Phyllobacterium</taxon>
    </lineage>
</organism>
<evidence type="ECO:0000313" key="4">
    <source>
        <dbReference type="Proteomes" id="UP000239434"/>
    </source>
</evidence>
<dbReference type="EMBL" id="PVBR01000001">
    <property type="protein sequence ID" value="PRD45706.1"/>
    <property type="molecule type" value="Genomic_DNA"/>
</dbReference>
<dbReference type="AlphaFoldDB" id="A0A2S9IYU8"/>
<comment type="caution">
    <text evidence="3">The sequence shown here is derived from an EMBL/GenBank/DDBJ whole genome shotgun (WGS) entry which is preliminary data.</text>
</comment>
<protein>
    <recommendedName>
        <fullName evidence="2">Antitoxin</fullName>
    </recommendedName>
</protein>
<evidence type="ECO:0000256" key="1">
    <source>
        <dbReference type="ARBA" id="ARBA00009981"/>
    </source>
</evidence>
<reference evidence="3 4" key="1">
    <citation type="submission" date="2018-02" db="EMBL/GenBank/DDBJ databases">
        <title>The draft genome of Phyllobacterium sp. 1N-3.</title>
        <authorList>
            <person name="Liu L."/>
            <person name="Li L."/>
            <person name="Zhang X."/>
            <person name="Wang T."/>
            <person name="Liang L."/>
        </authorList>
    </citation>
    <scope>NUCLEOTIDE SEQUENCE [LARGE SCALE GENOMIC DNA]</scope>
    <source>
        <strain evidence="3 4">1N-3</strain>
    </source>
</reference>
<dbReference type="SUPFAM" id="SSF143120">
    <property type="entry name" value="YefM-like"/>
    <property type="match status" value="1"/>
</dbReference>
<keyword evidence="4" id="KW-1185">Reference proteome</keyword>
<gene>
    <name evidence="3" type="ORF">C5748_00650</name>
</gene>
<name>A0A2S9IYU8_9HYPH</name>